<keyword evidence="1" id="KW-1133">Transmembrane helix</keyword>
<sequence length="223" mass="23858">MLKQKFKTSGHPKVKLISSKQKGFSLMEVLIAMIIIAIGLLGFLSLQLASINSNQEGLARTQATLIGQDLAASMRGNRKFINQGDGSANVGNTYLNNALYNNCTTEPPQACNGAGANCTDEQQAEFDVWKVCATLSGFDGSVANTVDNNPMVGGEVYVSCADREGGDVDACSPGSTLSIYTYWLAGALREDVGQSQNIIRNARCDDFLPPEQGHDCIIIDIMP</sequence>
<dbReference type="InterPro" id="IPR012902">
    <property type="entry name" value="N_methyl_site"/>
</dbReference>
<evidence type="ECO:0000313" key="4">
    <source>
        <dbReference type="Proteomes" id="UP000232693"/>
    </source>
</evidence>
<evidence type="ECO:0000313" key="3">
    <source>
        <dbReference type="EMBL" id="AUD78565.1"/>
    </source>
</evidence>
<name>A0A2K9A3X1_9GAMM</name>
<dbReference type="InterPro" id="IPR013362">
    <property type="entry name" value="Pilus_4_PilV"/>
</dbReference>
<dbReference type="EMBL" id="CP025120">
    <property type="protein sequence ID" value="AUD78565.1"/>
    <property type="molecule type" value="Genomic_DNA"/>
</dbReference>
<dbReference type="NCBIfam" id="TIGR02532">
    <property type="entry name" value="IV_pilin_GFxxxE"/>
    <property type="match status" value="1"/>
</dbReference>
<accession>A0A2K9A3X1</accession>
<feature type="transmembrane region" description="Helical" evidence="1">
    <location>
        <begin position="23"/>
        <end position="46"/>
    </location>
</feature>
<dbReference type="Pfam" id="PF07963">
    <property type="entry name" value="N_methyl"/>
    <property type="match status" value="1"/>
</dbReference>
<evidence type="ECO:0000256" key="1">
    <source>
        <dbReference type="SAM" id="Phobius"/>
    </source>
</evidence>
<reference evidence="3 4" key="1">
    <citation type="submission" date="2017-12" db="EMBL/GenBank/DDBJ databases">
        <title>Kangiella profundi FT102 completed genome.</title>
        <authorList>
            <person name="Xu J."/>
            <person name="Wang J."/>
            <person name="Lu Y."/>
        </authorList>
    </citation>
    <scope>NUCLEOTIDE SEQUENCE [LARGE SCALE GENOMIC DNA]</scope>
    <source>
        <strain evidence="3 4">FT102</strain>
    </source>
</reference>
<dbReference type="Pfam" id="PF22150">
    <property type="entry name" value="Tt1218-like"/>
    <property type="match status" value="1"/>
</dbReference>
<feature type="domain" description="Type IV pilin Tt1218-like" evidence="2">
    <location>
        <begin position="46"/>
        <end position="129"/>
    </location>
</feature>
<keyword evidence="4" id="KW-1185">Reference proteome</keyword>
<proteinExistence type="predicted"/>
<dbReference type="KEGG" id="kpd:CW740_04560"/>
<protein>
    <submittedName>
        <fullName evidence="3">Type IV pilus modification protein PilV</fullName>
    </submittedName>
</protein>
<evidence type="ECO:0000259" key="2">
    <source>
        <dbReference type="Pfam" id="PF22150"/>
    </source>
</evidence>
<dbReference type="OrthoDB" id="6194173at2"/>
<dbReference type="RefSeq" id="WP_106646430.1">
    <property type="nucleotide sequence ID" value="NZ_BMGO01000002.1"/>
</dbReference>
<gene>
    <name evidence="3" type="primary">pilV</name>
    <name evidence="3" type="ORF">CW740_04560</name>
</gene>
<dbReference type="Proteomes" id="UP000232693">
    <property type="component" value="Chromosome"/>
</dbReference>
<keyword evidence="1" id="KW-0472">Membrane</keyword>
<dbReference type="InterPro" id="IPR054402">
    <property type="entry name" value="Tt1218-like_dom"/>
</dbReference>
<dbReference type="NCBIfam" id="TIGR02523">
    <property type="entry name" value="type_IV_pilV"/>
    <property type="match status" value="1"/>
</dbReference>
<keyword evidence="1" id="KW-0812">Transmembrane</keyword>
<organism evidence="3 4">
    <name type="scientific">Kangiella profundi</name>
    <dbReference type="NCBI Taxonomy" id="1561924"/>
    <lineage>
        <taxon>Bacteria</taxon>
        <taxon>Pseudomonadati</taxon>
        <taxon>Pseudomonadota</taxon>
        <taxon>Gammaproteobacteria</taxon>
        <taxon>Kangiellales</taxon>
        <taxon>Kangiellaceae</taxon>
        <taxon>Kangiella</taxon>
    </lineage>
</organism>
<dbReference type="AlphaFoldDB" id="A0A2K9A3X1"/>